<reference evidence="1" key="1">
    <citation type="journal article" date="2020" name="bioRxiv">
        <title>Single mosquito metatranscriptomics identifies vectors, emerging pathogens and reservoirs in one assay.</title>
        <authorList>
            <person name="Batson J."/>
            <person name="Dudas G."/>
            <person name="Haas-Stapleton E."/>
            <person name="Kistler A.L."/>
            <person name="Li L.M."/>
            <person name="Logan P."/>
            <person name="Ratnasiri K."/>
            <person name="Retallack H."/>
        </authorList>
    </citation>
    <scope>NUCLEOTIDE SEQUENCE</scope>
    <source>
        <strain evidence="1">CMS001_022_ALCO</strain>
    </source>
</reference>
<organism evidence="1">
    <name type="scientific">Vai augu virus</name>
    <dbReference type="NCBI Taxonomy" id="2800949"/>
    <lineage>
        <taxon>Viruses</taxon>
        <taxon>Riboviria</taxon>
    </lineage>
</organism>
<accession>A0A894KLB4</accession>
<sequence>MFGTWEEKPRMAGHGLYAQHMGGHAEITATTSWNEQATVSVLDPMTCPGFIGNKMNGASYPARSVDGERFRYYGIGDMDAETQSLSEIKSMCANTYSLVGSSADARVVFEQRVIPNSQEWVWWSPPTSEEVNPADTKTINRWYCEHGGISPYVAFTGTGPLYILTVPPSGELSLKVDVWLSYNVQLDPSTSVGKLLFLECPVSVFHACDINLLPTGVACDTQATVAQQQLSSAYSGGRINKAIRTSSGYTGRSLQAASIPKENFIMRISNWVKNTGAPTARSVIGAIKAAIDTGKAIGGMF</sequence>
<evidence type="ECO:0000313" key="1">
    <source>
        <dbReference type="EMBL" id="QRW41691.1"/>
    </source>
</evidence>
<name>A0A894KLB4_9VIRU</name>
<proteinExistence type="predicted"/>
<dbReference type="EMBL" id="MW434934">
    <property type="protein sequence ID" value="QRW41691.1"/>
    <property type="molecule type" value="Genomic_RNA"/>
</dbReference>
<protein>
    <submittedName>
        <fullName evidence="1">Putative capsid protein</fullName>
    </submittedName>
</protein>